<dbReference type="InterPro" id="IPR046341">
    <property type="entry name" value="SET_dom_sf"/>
</dbReference>
<dbReference type="SMART" id="SM01114">
    <property type="entry name" value="CXC"/>
    <property type="match status" value="1"/>
</dbReference>
<dbReference type="EMBL" id="BRXW01000356">
    <property type="protein sequence ID" value="GMH47329.1"/>
    <property type="molecule type" value="Genomic_DNA"/>
</dbReference>
<dbReference type="InterPro" id="IPR045318">
    <property type="entry name" value="EZH1/2-like"/>
</dbReference>
<evidence type="ECO:0000313" key="11">
    <source>
        <dbReference type="Proteomes" id="UP001165122"/>
    </source>
</evidence>
<evidence type="ECO:0000259" key="9">
    <source>
        <dbReference type="PROSITE" id="PS51633"/>
    </source>
</evidence>
<feature type="compositionally biased region" description="Pro residues" evidence="7">
    <location>
        <begin position="245"/>
        <end position="260"/>
    </location>
</feature>
<keyword evidence="3" id="KW-0949">S-adenosyl-L-methionine</keyword>
<protein>
    <submittedName>
        <fullName evidence="10">Uncharacterized protein</fullName>
    </submittedName>
</protein>
<dbReference type="AlphaFoldDB" id="A0A9W7DKX2"/>
<keyword evidence="1" id="KW-0489">Methyltransferase</keyword>
<dbReference type="OrthoDB" id="308383at2759"/>
<dbReference type="PANTHER" id="PTHR45747">
    <property type="entry name" value="HISTONE-LYSINE N-METHYLTRANSFERASE E(Z)"/>
    <property type="match status" value="1"/>
</dbReference>
<feature type="compositionally biased region" description="Polar residues" evidence="7">
    <location>
        <begin position="457"/>
        <end position="468"/>
    </location>
</feature>
<dbReference type="GO" id="GO:0003682">
    <property type="term" value="F:chromatin binding"/>
    <property type="evidence" value="ECO:0007669"/>
    <property type="project" value="TreeGrafter"/>
</dbReference>
<evidence type="ECO:0000259" key="8">
    <source>
        <dbReference type="PROSITE" id="PS50280"/>
    </source>
</evidence>
<evidence type="ECO:0000256" key="1">
    <source>
        <dbReference type="ARBA" id="ARBA00022603"/>
    </source>
</evidence>
<feature type="domain" description="SET" evidence="8">
    <location>
        <begin position="659"/>
        <end position="781"/>
    </location>
</feature>
<dbReference type="GO" id="GO:0005634">
    <property type="term" value="C:nucleus"/>
    <property type="evidence" value="ECO:0007669"/>
    <property type="project" value="TreeGrafter"/>
</dbReference>
<evidence type="ECO:0000256" key="6">
    <source>
        <dbReference type="ARBA" id="ARBA00048568"/>
    </source>
</evidence>
<evidence type="ECO:0000256" key="4">
    <source>
        <dbReference type="ARBA" id="ARBA00023015"/>
    </source>
</evidence>
<dbReference type="GO" id="GO:0031507">
    <property type="term" value="P:heterochromatin formation"/>
    <property type="evidence" value="ECO:0007669"/>
    <property type="project" value="TreeGrafter"/>
</dbReference>
<sequence length="824" mass="92436">MSQRDEISSPSHPPSEADLLTLQVLKSRAVSIKDNYKKWVQTPTDIINVRELRNLRRKIWYNITYSCNSNSDNSSGIGGNKKSGKKGKGKEKEQVEILVDPFPPLPCHVNQERRDSASPIYNSKSSSFSSSDLIHIRHHLPSKPQPSLLKLSPLSIKLLTPPSLPPSSSTVWLSKNHYTTDTTELGFIPWFGDDDKEDLVSDVYDVKRRERMLESGPVYLRKSNLISLKKLLNLLTSKTLLPSTPPSPHPLYTKPSPPFSPQNNIAPETHVNWDTSSSYYSIFCGVEEWSNVKKDEAFMIWVKGFKDFKDDTGVIDSNITDLSFPSPEKPSNINVCKPCKAEGRSMIPEVKEGQKSYSEVMDSYHNLFCRRCFTYDCNLHGVYRRPDLDIMAEDSVRRDRDGEFEWFDTRNAKKSEVKNGGDSNDDLKSKKRKADTGVIPDHAIPTPKKSPKKSPQKLITPQSSSPRTSIDGPYPFLPSLCLRAYLALNGDTERVANFLNVDEGLVKKCLEENEVGSENLVIGRSVSNKVGKGTKMHARQGAPKLSGHLLKLHETKTVHAPFEPCVHDGPCTSHNKCSCISSVNFCTKHCVWGLSGMNTFLGCKCKNGQCRTKACPCFANKRECDPDVCVECGAGTDPPTSCTGPQRCKNDGISFRRHKHLLVSESGIPNGGWGLYTKADIKKDDFIQEYVGELISQEEADRRGRIYDKVNRSYLFNLNSEYVVDATRKGNKTKFANHLSAAEKPGPNCYTKVMIVNGDHRIGLFANQDIDSGEELFFDYRYEIGVESELLTLDGIQVDWMKDGAMANQINKRSLKRESAKKKN</sequence>
<gene>
    <name evidence="10" type="ORF">TrLO_g2683</name>
</gene>
<dbReference type="InterPro" id="IPR026489">
    <property type="entry name" value="CXC_dom"/>
</dbReference>
<proteinExistence type="predicted"/>
<comment type="caution">
    <text evidence="10">The sequence shown here is derived from an EMBL/GenBank/DDBJ whole genome shotgun (WGS) entry which is preliminary data.</text>
</comment>
<dbReference type="Gene3D" id="2.170.270.10">
    <property type="entry name" value="SET domain"/>
    <property type="match status" value="1"/>
</dbReference>
<feature type="domain" description="CXC" evidence="9">
    <location>
        <begin position="544"/>
        <end position="649"/>
    </location>
</feature>
<dbReference type="Proteomes" id="UP001165122">
    <property type="component" value="Unassembled WGS sequence"/>
</dbReference>
<keyword evidence="11" id="KW-1185">Reference proteome</keyword>
<keyword evidence="2" id="KW-0808">Transferase</keyword>
<keyword evidence="5" id="KW-0804">Transcription</keyword>
<feature type="region of interest" description="Disordered" evidence="7">
    <location>
        <begin position="415"/>
        <end position="470"/>
    </location>
</feature>
<dbReference type="InterPro" id="IPR048358">
    <property type="entry name" value="EZH1/2_MCSS"/>
</dbReference>
<feature type="region of interest" description="Disordered" evidence="7">
    <location>
        <begin position="245"/>
        <end position="267"/>
    </location>
</feature>
<reference evidence="11" key="1">
    <citation type="journal article" date="2023" name="Commun. Biol.">
        <title>Genome analysis of Parmales, the sister group of diatoms, reveals the evolutionary specialization of diatoms from phago-mixotrophs to photoautotrophs.</title>
        <authorList>
            <person name="Ban H."/>
            <person name="Sato S."/>
            <person name="Yoshikawa S."/>
            <person name="Yamada K."/>
            <person name="Nakamura Y."/>
            <person name="Ichinomiya M."/>
            <person name="Sato N."/>
            <person name="Blanc-Mathieu R."/>
            <person name="Endo H."/>
            <person name="Kuwata A."/>
            <person name="Ogata H."/>
        </authorList>
    </citation>
    <scope>NUCLEOTIDE SEQUENCE [LARGE SCALE GENOMIC DNA]</scope>
    <source>
        <strain evidence="11">NIES 3700</strain>
    </source>
</reference>
<dbReference type="Pfam" id="PF21358">
    <property type="entry name" value="Ezh2_MCSS"/>
    <property type="match status" value="1"/>
</dbReference>
<dbReference type="CDD" id="cd10519">
    <property type="entry name" value="SET_EZH"/>
    <property type="match status" value="1"/>
</dbReference>
<dbReference type="Pfam" id="PF00856">
    <property type="entry name" value="SET"/>
    <property type="match status" value="1"/>
</dbReference>
<name>A0A9W7DKX2_9STRA</name>
<dbReference type="InterPro" id="IPR041355">
    <property type="entry name" value="Pre-SET_CXC"/>
</dbReference>
<dbReference type="PROSITE" id="PS51633">
    <property type="entry name" value="CXC"/>
    <property type="match status" value="1"/>
</dbReference>
<dbReference type="GO" id="GO:0032259">
    <property type="term" value="P:methylation"/>
    <property type="evidence" value="ECO:0007669"/>
    <property type="project" value="UniProtKB-KW"/>
</dbReference>
<evidence type="ECO:0000256" key="2">
    <source>
        <dbReference type="ARBA" id="ARBA00022679"/>
    </source>
</evidence>
<dbReference type="SMART" id="SM00317">
    <property type="entry name" value="SET"/>
    <property type="match status" value="1"/>
</dbReference>
<dbReference type="PANTHER" id="PTHR45747:SF4">
    <property type="entry name" value="HISTONE-LYSINE N-METHYLTRANSFERASE E(Z)"/>
    <property type="match status" value="1"/>
</dbReference>
<evidence type="ECO:0000313" key="10">
    <source>
        <dbReference type="EMBL" id="GMH47329.1"/>
    </source>
</evidence>
<dbReference type="InterPro" id="IPR033467">
    <property type="entry name" value="Tesmin/TSO1-like_CXC"/>
</dbReference>
<dbReference type="InterPro" id="IPR001214">
    <property type="entry name" value="SET_dom"/>
</dbReference>
<evidence type="ECO:0000256" key="7">
    <source>
        <dbReference type="SAM" id="MobiDB-lite"/>
    </source>
</evidence>
<dbReference type="GO" id="GO:0140951">
    <property type="term" value="F:histone H3K27 trimethyltransferase activity"/>
    <property type="evidence" value="ECO:0007669"/>
    <property type="project" value="UniProtKB-EC"/>
</dbReference>
<evidence type="ECO:0000256" key="5">
    <source>
        <dbReference type="ARBA" id="ARBA00023163"/>
    </source>
</evidence>
<comment type="catalytic activity">
    <reaction evidence="6">
        <text>L-lysyl(27)-[histone H3] + 3 S-adenosyl-L-methionine = N(6),N(6),N(6)-trimethyl-L-lysyl(27)-[histone H3] + 3 S-adenosyl-L-homocysteine + 3 H(+)</text>
        <dbReference type="Rhea" id="RHEA:60292"/>
        <dbReference type="Rhea" id="RHEA-COMP:15535"/>
        <dbReference type="Rhea" id="RHEA-COMP:15548"/>
        <dbReference type="ChEBI" id="CHEBI:15378"/>
        <dbReference type="ChEBI" id="CHEBI:29969"/>
        <dbReference type="ChEBI" id="CHEBI:57856"/>
        <dbReference type="ChEBI" id="CHEBI:59789"/>
        <dbReference type="ChEBI" id="CHEBI:61961"/>
        <dbReference type="EC" id="2.1.1.356"/>
    </reaction>
</comment>
<dbReference type="SUPFAM" id="SSF82199">
    <property type="entry name" value="SET domain"/>
    <property type="match status" value="1"/>
</dbReference>
<dbReference type="PROSITE" id="PS50280">
    <property type="entry name" value="SET"/>
    <property type="match status" value="1"/>
</dbReference>
<dbReference type="Pfam" id="PF18264">
    <property type="entry name" value="preSET_CXC"/>
    <property type="match status" value="1"/>
</dbReference>
<organism evidence="10 11">
    <name type="scientific">Triparma laevis f. longispina</name>
    <dbReference type="NCBI Taxonomy" id="1714387"/>
    <lineage>
        <taxon>Eukaryota</taxon>
        <taxon>Sar</taxon>
        <taxon>Stramenopiles</taxon>
        <taxon>Ochrophyta</taxon>
        <taxon>Bolidophyceae</taxon>
        <taxon>Parmales</taxon>
        <taxon>Triparmaceae</taxon>
        <taxon>Triparma</taxon>
    </lineage>
</organism>
<dbReference type="FunFam" id="2.170.270.10:FF:000001">
    <property type="entry name" value="Putative histone-lysine N-methyltransferase EZH2"/>
    <property type="match status" value="1"/>
</dbReference>
<feature type="region of interest" description="Disordered" evidence="7">
    <location>
        <begin position="71"/>
        <end position="93"/>
    </location>
</feature>
<keyword evidence="4" id="KW-0805">Transcription regulation</keyword>
<accession>A0A9W7DKX2</accession>
<evidence type="ECO:0000256" key="3">
    <source>
        <dbReference type="ARBA" id="ARBA00022691"/>
    </source>
</evidence>